<dbReference type="AlphaFoldDB" id="A0A6A4WIA2"/>
<dbReference type="InterPro" id="IPR038717">
    <property type="entry name" value="Tc1-like_DDE_dom"/>
</dbReference>
<dbReference type="Proteomes" id="UP000440578">
    <property type="component" value="Unassembled WGS sequence"/>
</dbReference>
<keyword evidence="3" id="KW-1185">Reference proteome</keyword>
<dbReference type="OrthoDB" id="6618660at2759"/>
<evidence type="ECO:0000313" key="2">
    <source>
        <dbReference type="EMBL" id="KAF0301818.1"/>
    </source>
</evidence>
<proteinExistence type="predicted"/>
<organism evidence="2 3">
    <name type="scientific">Amphibalanus amphitrite</name>
    <name type="common">Striped barnacle</name>
    <name type="synonym">Balanus amphitrite</name>
    <dbReference type="NCBI Taxonomy" id="1232801"/>
    <lineage>
        <taxon>Eukaryota</taxon>
        <taxon>Metazoa</taxon>
        <taxon>Ecdysozoa</taxon>
        <taxon>Arthropoda</taxon>
        <taxon>Crustacea</taxon>
        <taxon>Multicrustacea</taxon>
        <taxon>Cirripedia</taxon>
        <taxon>Thoracica</taxon>
        <taxon>Thoracicalcarea</taxon>
        <taxon>Balanomorpha</taxon>
        <taxon>Balanoidea</taxon>
        <taxon>Balanidae</taxon>
        <taxon>Amphibalaninae</taxon>
        <taxon>Amphibalanus</taxon>
    </lineage>
</organism>
<reference evidence="2 3" key="1">
    <citation type="submission" date="2019-07" db="EMBL/GenBank/DDBJ databases">
        <title>Draft genome assembly of a fouling barnacle, Amphibalanus amphitrite (Darwin, 1854): The first reference genome for Thecostraca.</title>
        <authorList>
            <person name="Kim W."/>
        </authorList>
    </citation>
    <scope>NUCLEOTIDE SEQUENCE [LARGE SCALE GENOMIC DNA]</scope>
    <source>
        <strain evidence="2">SNU_AA5</strain>
        <tissue evidence="2">Soma without cirri and trophi</tissue>
    </source>
</reference>
<dbReference type="InterPro" id="IPR036397">
    <property type="entry name" value="RNaseH_sf"/>
</dbReference>
<accession>A0A6A4WIA2</accession>
<comment type="caution">
    <text evidence="2">The sequence shown here is derived from an EMBL/GenBank/DDBJ whole genome shotgun (WGS) entry which is preliminary data.</text>
</comment>
<gene>
    <name evidence="2" type="ORF">FJT64_025953</name>
</gene>
<dbReference type="Gene3D" id="3.30.420.10">
    <property type="entry name" value="Ribonuclease H-like superfamily/Ribonuclease H"/>
    <property type="match status" value="1"/>
</dbReference>
<evidence type="ECO:0000259" key="1">
    <source>
        <dbReference type="Pfam" id="PF13358"/>
    </source>
</evidence>
<evidence type="ECO:0000313" key="3">
    <source>
        <dbReference type="Proteomes" id="UP000440578"/>
    </source>
</evidence>
<dbReference type="PANTHER" id="PTHR33939:SF1">
    <property type="entry name" value="DUF4371 DOMAIN-CONTAINING PROTEIN"/>
    <property type="match status" value="1"/>
</dbReference>
<dbReference type="PANTHER" id="PTHR33939">
    <property type="entry name" value="PROTEIN CBG22215"/>
    <property type="match status" value="1"/>
</dbReference>
<protein>
    <recommendedName>
        <fullName evidence="1">Tc1-like transposase DDE domain-containing protein</fullName>
    </recommendedName>
</protein>
<dbReference type="Pfam" id="PF13358">
    <property type="entry name" value="DDE_3"/>
    <property type="match status" value="1"/>
</dbReference>
<name>A0A6A4WIA2_AMPAM</name>
<dbReference type="GO" id="GO:0003676">
    <property type="term" value="F:nucleic acid binding"/>
    <property type="evidence" value="ECO:0007669"/>
    <property type="project" value="InterPro"/>
</dbReference>
<sequence length="192" mass="22199">MNSEVFETWFRKLLKSIPENCCVVMDNASYHSRVACKTPSSSWRKAHIQEWLAQNGIAFDPNLRKPELLELVRPLRKKKLFFLDRLAAEEGHQVVRLPAYHCDLNPIELVWSQLKGFVRSRNTTGRVDDIERLLQEGIQAVTAEDWAKCCRHVIVLEKKYWENDGIMEEIEPVVVSLRSDSSSDESAEDDDV</sequence>
<feature type="domain" description="Tc1-like transposase DDE" evidence="1">
    <location>
        <begin position="1"/>
        <end position="128"/>
    </location>
</feature>
<dbReference type="EMBL" id="VIIS01001117">
    <property type="protein sequence ID" value="KAF0301818.1"/>
    <property type="molecule type" value="Genomic_DNA"/>
</dbReference>